<evidence type="ECO:0000256" key="6">
    <source>
        <dbReference type="ARBA" id="ARBA00022617"/>
    </source>
</evidence>
<proteinExistence type="inferred from homology"/>
<evidence type="ECO:0000256" key="7">
    <source>
        <dbReference type="ARBA" id="ARBA00022723"/>
    </source>
</evidence>
<protein>
    <recommendedName>
        <fullName evidence="4 15">Cytochrome c oxidase subunit 5A, mitochondrial</fullName>
    </recommendedName>
    <alternativeName>
        <fullName evidence="14 15">Cytochrome c oxidase polypeptide Va</fullName>
    </alternativeName>
</protein>
<keyword evidence="11 15" id="KW-0408">Iron</keyword>
<keyword evidence="10 15" id="KW-0809">Transit peptide</keyword>
<keyword evidence="9" id="KW-0832">Ubl conjugation</keyword>
<evidence type="ECO:0000256" key="1">
    <source>
        <dbReference type="ARBA" id="ARBA00004443"/>
    </source>
</evidence>
<evidence type="ECO:0000256" key="5">
    <source>
        <dbReference type="ARBA" id="ARBA00022553"/>
    </source>
</evidence>
<keyword evidence="17" id="KW-1185">Reference proteome</keyword>
<dbReference type="GO" id="GO:0006123">
    <property type="term" value="P:mitochondrial electron transport, cytochrome c to oxygen"/>
    <property type="evidence" value="ECO:0007669"/>
    <property type="project" value="UniProtKB-UniRule"/>
</dbReference>
<dbReference type="GO" id="GO:0046872">
    <property type="term" value="F:metal ion binding"/>
    <property type="evidence" value="ECO:0007669"/>
    <property type="project" value="UniProtKB-UniRule"/>
</dbReference>
<evidence type="ECO:0000256" key="10">
    <source>
        <dbReference type="ARBA" id="ARBA00022946"/>
    </source>
</evidence>
<dbReference type="Proteomes" id="UP000014500">
    <property type="component" value="Unassembled WGS sequence"/>
</dbReference>
<dbReference type="EMBL" id="JH430102">
    <property type="status" value="NOT_ANNOTATED_CDS"/>
    <property type="molecule type" value="Genomic_DNA"/>
</dbReference>
<evidence type="ECO:0000256" key="3">
    <source>
        <dbReference type="ARBA" id="ARBA00007972"/>
    </source>
</evidence>
<dbReference type="EnsemblMetazoa" id="SMAR000527-RA">
    <property type="protein sequence ID" value="SMAR000527-PA"/>
    <property type="gene ID" value="SMAR000527"/>
</dbReference>
<evidence type="ECO:0000256" key="14">
    <source>
        <dbReference type="ARBA" id="ARBA00031049"/>
    </source>
</evidence>
<dbReference type="InterPro" id="IPR036545">
    <property type="entry name" value="Cyt_c_oxidase_su5A/6_sf"/>
</dbReference>
<dbReference type="Pfam" id="PF02284">
    <property type="entry name" value="COX5A"/>
    <property type="match status" value="1"/>
</dbReference>
<evidence type="ECO:0000256" key="9">
    <source>
        <dbReference type="ARBA" id="ARBA00022843"/>
    </source>
</evidence>
<dbReference type="OMA" id="MEKWPAD"/>
<dbReference type="PANTHER" id="PTHR14200">
    <property type="entry name" value="CYTOCHROME C OXIDASE POLYPEPTIDE"/>
    <property type="match status" value="1"/>
</dbReference>
<dbReference type="Gene3D" id="1.25.40.40">
    <property type="entry name" value="Cytochrome c oxidase, subunit Va/VI"/>
    <property type="match status" value="1"/>
</dbReference>
<dbReference type="FunFam" id="1.25.40.40:FF:000002">
    <property type="entry name" value="cytochrome c oxidase subunit 5A, mitochondrial"/>
    <property type="match status" value="1"/>
</dbReference>
<evidence type="ECO:0000256" key="13">
    <source>
        <dbReference type="ARBA" id="ARBA00023136"/>
    </source>
</evidence>
<name>T1II41_STRMM</name>
<evidence type="ECO:0000256" key="12">
    <source>
        <dbReference type="ARBA" id="ARBA00023128"/>
    </source>
</evidence>
<keyword evidence="13 15" id="KW-0472">Membrane</keyword>
<comment type="function">
    <text evidence="15">Component of the cytochrome c oxidase, the last enzyme in the mitochondrial electron transport chain which drives oxidative phosphorylation. The respiratory chain contains 3 multisubunit complexes succinate dehydrogenase (complex II, CII), ubiquinol-cytochrome c oxidoreductase (cytochrome b-c1 complex, complex III, CIII) and cytochrome c oxidase (complex IV, CIV), that cooperate to transfer electrons derived from NADH and succinate to molecular oxygen, creating an electrochemical gradient over the inner membrane that drives transmembrane transport and the ATP synthase. Cytochrome c oxidase is the component of the respiratory chain that catalyzes the reduction of oxygen to water. Electrons originating from reduced cytochrome c in the intermembrane space (IMS) are transferred via the dinuclear copper A center (CU(A)) of subunit 2 and heme A of subunit 1 to the active site in subunit 1, a binuclear center (BNC) formed by heme A3 and copper B (CU(B)). The BNC reduces molecular oxygen to 2 water molecules using 4 electrons from cytochrome c in the IMS and 4 protons from the mitochondrial matrix.</text>
</comment>
<organism evidence="16 17">
    <name type="scientific">Strigamia maritima</name>
    <name type="common">European centipede</name>
    <name type="synonym">Geophilus maritimus</name>
    <dbReference type="NCBI Taxonomy" id="126957"/>
    <lineage>
        <taxon>Eukaryota</taxon>
        <taxon>Metazoa</taxon>
        <taxon>Ecdysozoa</taxon>
        <taxon>Arthropoda</taxon>
        <taxon>Myriapoda</taxon>
        <taxon>Chilopoda</taxon>
        <taxon>Pleurostigmophora</taxon>
        <taxon>Geophilomorpha</taxon>
        <taxon>Linotaeniidae</taxon>
        <taxon>Strigamia</taxon>
    </lineage>
</organism>
<comment type="subunit">
    <text evidence="15">Component of the cytochrome c oxidase (complex IV, CIV), a multisubunit enzyme composed of a catalytic core of 3 subunits and several supernumerary subunits. The complex exists as a monomer or a dimer and forms supercomplexes (SCs) in the inner mitochondrial membrane with ubiquinol-cytochrome c oxidoreductase (cytochrome b-c1 complex, complex III, CIII).</text>
</comment>
<comment type="pathway">
    <text evidence="2 15">Energy metabolism; oxidative phosphorylation.</text>
</comment>
<evidence type="ECO:0000256" key="2">
    <source>
        <dbReference type="ARBA" id="ARBA00004673"/>
    </source>
</evidence>
<dbReference type="HOGENOM" id="CLU_099086_1_1_1"/>
<keyword evidence="8 15" id="KW-0999">Mitochondrion inner membrane</keyword>
<keyword evidence="7 15" id="KW-0479">Metal-binding</keyword>
<evidence type="ECO:0000256" key="15">
    <source>
        <dbReference type="RuleBase" id="RU368103"/>
    </source>
</evidence>
<keyword evidence="5" id="KW-0597">Phosphoprotein</keyword>
<sequence length="155" mass="17715">MFRLVSSRLHSAVRTSLLNQEKTVLASAQQCMRKHGVTETDEAFDARYEAYFNRDDIDHWEIRKAMNDLQGMDLVPEPKIMIAALKACRRLNDFALAVRFLEAVKHKCGSQVKEIYPYLIGEIKPTLDELGISTPEKMGYDKPELALQSVYDIHG</sequence>
<evidence type="ECO:0000313" key="16">
    <source>
        <dbReference type="EnsemblMetazoa" id="SMAR000527-PA"/>
    </source>
</evidence>
<dbReference type="GO" id="GO:0005743">
    <property type="term" value="C:mitochondrial inner membrane"/>
    <property type="evidence" value="ECO:0007669"/>
    <property type="project" value="UniProtKB-SubCell"/>
</dbReference>
<dbReference type="CDD" id="cd00923">
    <property type="entry name" value="Cyt_c_Oxidase_Va"/>
    <property type="match status" value="1"/>
</dbReference>
<comment type="similarity">
    <text evidence="3 15">Belongs to the cytochrome c oxidase subunit 5A family.</text>
</comment>
<dbReference type="SUPFAM" id="SSF48479">
    <property type="entry name" value="Cytochrome c oxidase subunit E"/>
    <property type="match status" value="1"/>
</dbReference>
<keyword evidence="12 15" id="KW-0496">Mitochondrion</keyword>
<dbReference type="STRING" id="126957.T1II41"/>
<accession>T1II41</accession>
<reference evidence="17" key="1">
    <citation type="submission" date="2011-05" db="EMBL/GenBank/DDBJ databases">
        <authorList>
            <person name="Richards S.R."/>
            <person name="Qu J."/>
            <person name="Jiang H."/>
            <person name="Jhangiani S.N."/>
            <person name="Agravi P."/>
            <person name="Goodspeed R."/>
            <person name="Gross S."/>
            <person name="Mandapat C."/>
            <person name="Jackson L."/>
            <person name="Mathew T."/>
            <person name="Pu L."/>
            <person name="Thornton R."/>
            <person name="Saada N."/>
            <person name="Wilczek-Boney K.B."/>
            <person name="Lee S."/>
            <person name="Kovar C."/>
            <person name="Wu Y."/>
            <person name="Scherer S.E."/>
            <person name="Worley K.C."/>
            <person name="Muzny D.M."/>
            <person name="Gibbs R."/>
        </authorList>
    </citation>
    <scope>NUCLEOTIDE SEQUENCE</scope>
    <source>
        <strain evidence="17">Brora</strain>
    </source>
</reference>
<dbReference type="PhylomeDB" id="T1II41"/>
<dbReference type="PANTHER" id="PTHR14200:SF11">
    <property type="entry name" value="CYTOCHROME C OXIDASE SUBUNIT 5A, MITOCHONDRIAL"/>
    <property type="match status" value="1"/>
</dbReference>
<dbReference type="AlphaFoldDB" id="T1II41"/>
<evidence type="ECO:0000313" key="17">
    <source>
        <dbReference type="Proteomes" id="UP000014500"/>
    </source>
</evidence>
<dbReference type="UniPathway" id="UPA00705"/>
<reference evidence="16" key="2">
    <citation type="submission" date="2015-02" db="UniProtKB">
        <authorList>
            <consortium name="EnsemblMetazoa"/>
        </authorList>
    </citation>
    <scope>IDENTIFICATION</scope>
</reference>
<dbReference type="InterPro" id="IPR003204">
    <property type="entry name" value="Cyt_c_oxidase_su5A/6"/>
</dbReference>
<evidence type="ECO:0000256" key="8">
    <source>
        <dbReference type="ARBA" id="ARBA00022792"/>
    </source>
</evidence>
<dbReference type="GO" id="GO:0045277">
    <property type="term" value="C:respiratory chain complex IV"/>
    <property type="evidence" value="ECO:0007669"/>
    <property type="project" value="UniProtKB-UniRule"/>
</dbReference>
<dbReference type="eggNOG" id="KOG4077">
    <property type="taxonomic scope" value="Eukaryota"/>
</dbReference>
<evidence type="ECO:0000256" key="11">
    <source>
        <dbReference type="ARBA" id="ARBA00023004"/>
    </source>
</evidence>
<evidence type="ECO:0000256" key="4">
    <source>
        <dbReference type="ARBA" id="ARBA00021968"/>
    </source>
</evidence>
<keyword evidence="6 15" id="KW-0349">Heme</keyword>
<comment type="subcellular location">
    <subcellularLocation>
        <location evidence="1 15">Mitochondrion inner membrane</location>
        <topology evidence="1 15">Peripheral membrane protein</topology>
        <orientation evidence="1 15">Matrix side</orientation>
    </subcellularLocation>
</comment>